<comment type="caution">
    <text evidence="1">The sequence shown here is derived from an EMBL/GenBank/DDBJ whole genome shotgun (WGS) entry which is preliminary data.</text>
</comment>
<accession>A0AAV5MSU3</accession>
<gene>
    <name evidence="1" type="ORF">SLEP1_g58521</name>
</gene>
<evidence type="ECO:0000313" key="2">
    <source>
        <dbReference type="Proteomes" id="UP001054252"/>
    </source>
</evidence>
<proteinExistence type="predicted"/>
<sequence length="72" mass="8270">MTLERSDSPVLLERYAYVHTSDWLEFLKSLVGLLHAVKDVSSCSGQWPLKRRTLIMLQHLSGLHQNQLDSGY</sequence>
<protein>
    <submittedName>
        <fullName evidence="1">Uncharacterized protein</fullName>
    </submittedName>
</protein>
<evidence type="ECO:0000313" key="1">
    <source>
        <dbReference type="EMBL" id="GKV51903.1"/>
    </source>
</evidence>
<name>A0AAV5MSU3_9ROSI</name>
<reference evidence="1 2" key="1">
    <citation type="journal article" date="2021" name="Commun. Biol.">
        <title>The genome of Shorea leprosula (Dipterocarpaceae) highlights the ecological relevance of drought in aseasonal tropical rainforests.</title>
        <authorList>
            <person name="Ng K.K.S."/>
            <person name="Kobayashi M.J."/>
            <person name="Fawcett J.A."/>
            <person name="Hatakeyama M."/>
            <person name="Paape T."/>
            <person name="Ng C.H."/>
            <person name="Ang C.C."/>
            <person name="Tnah L.H."/>
            <person name="Lee C.T."/>
            <person name="Nishiyama T."/>
            <person name="Sese J."/>
            <person name="O'Brien M.J."/>
            <person name="Copetti D."/>
            <person name="Mohd Noor M.I."/>
            <person name="Ong R.C."/>
            <person name="Putra M."/>
            <person name="Sireger I.Z."/>
            <person name="Indrioko S."/>
            <person name="Kosugi Y."/>
            <person name="Izuno A."/>
            <person name="Isagi Y."/>
            <person name="Lee S.L."/>
            <person name="Shimizu K.K."/>
        </authorList>
    </citation>
    <scope>NUCLEOTIDE SEQUENCE [LARGE SCALE GENOMIC DNA]</scope>
    <source>
        <strain evidence="1">214</strain>
    </source>
</reference>
<keyword evidence="2" id="KW-1185">Reference proteome</keyword>
<dbReference type="Proteomes" id="UP001054252">
    <property type="component" value="Unassembled WGS sequence"/>
</dbReference>
<dbReference type="EMBL" id="BPVZ01000562">
    <property type="protein sequence ID" value="GKV51903.1"/>
    <property type="molecule type" value="Genomic_DNA"/>
</dbReference>
<dbReference type="AlphaFoldDB" id="A0AAV5MSU3"/>
<organism evidence="1 2">
    <name type="scientific">Rubroshorea leprosula</name>
    <dbReference type="NCBI Taxonomy" id="152421"/>
    <lineage>
        <taxon>Eukaryota</taxon>
        <taxon>Viridiplantae</taxon>
        <taxon>Streptophyta</taxon>
        <taxon>Embryophyta</taxon>
        <taxon>Tracheophyta</taxon>
        <taxon>Spermatophyta</taxon>
        <taxon>Magnoliopsida</taxon>
        <taxon>eudicotyledons</taxon>
        <taxon>Gunneridae</taxon>
        <taxon>Pentapetalae</taxon>
        <taxon>rosids</taxon>
        <taxon>malvids</taxon>
        <taxon>Malvales</taxon>
        <taxon>Dipterocarpaceae</taxon>
        <taxon>Rubroshorea</taxon>
    </lineage>
</organism>